<feature type="compositionally biased region" description="Polar residues" evidence="1">
    <location>
        <begin position="96"/>
        <end position="107"/>
    </location>
</feature>
<reference evidence="2 3" key="1">
    <citation type="submission" date="2016-10" db="EMBL/GenBank/DDBJ databases">
        <authorList>
            <person name="Varghese N."/>
        </authorList>
    </citation>
    <scope>NUCLEOTIDE SEQUENCE [LARGE SCALE GENOMIC DNA]</scope>
</reference>
<feature type="compositionally biased region" description="Basic residues" evidence="1">
    <location>
        <begin position="316"/>
        <end position="326"/>
    </location>
</feature>
<dbReference type="EMBL" id="LT882696">
    <property type="protein sequence ID" value="SMY30617.1"/>
    <property type="molecule type" value="Genomic_DNA"/>
</dbReference>
<accession>A0A1Y6M1U2</accession>
<feature type="compositionally biased region" description="Polar residues" evidence="1">
    <location>
        <begin position="378"/>
        <end position="393"/>
    </location>
</feature>
<organism evidence="2 3">
    <name type="scientific">Zymoseptoria tritici ST99CH_1A5</name>
    <dbReference type="NCBI Taxonomy" id="1276529"/>
    <lineage>
        <taxon>Eukaryota</taxon>
        <taxon>Fungi</taxon>
        <taxon>Dikarya</taxon>
        <taxon>Ascomycota</taxon>
        <taxon>Pezizomycotina</taxon>
        <taxon>Dothideomycetes</taxon>
        <taxon>Dothideomycetidae</taxon>
        <taxon>Mycosphaerellales</taxon>
        <taxon>Mycosphaerellaceae</taxon>
        <taxon>Zymoseptoria</taxon>
    </lineage>
</organism>
<sequence length="592" mass="62583">MSDYGSRHETLCRRLRSGTDGSGSPPHPSEHLTLAEWVLSRDDASIFESASLDEAAPQIATPRLAAEDWQRIHRGLTSSSRPPPLRIKTAVDISPVSRSLTRRTSAPASLMSGPTAGVYSRSAPGLMEAGASPPTFGPSLDPTDMPLPWDGHEQSTVEDKRNPDALPHHTPSSSTVAPHTPPPLPSAPDSRMWQPTTPAASSTSKVEREIAEIIALQGEIAGSNPDEPPSEEALARYEGLRARLEELQSREADGAGDGANDGGCDDGGGDDGLVVTGVHAGEPDANPSASRSEKTEASTTDRPGHFAPITTPTPAGKHRVAQRRHSSASIESSMSPFVGEHAQPPQQQSVPCSPSFRPTFHTETPSGFSPVPSPCPQPKTSAGKNMNKHTNQPSKRRSRILPTIKLLVWFPLLLASLFIFHPPHLPATYLSYPSLLTPTASSPSDPHTRAPPAALIDALLPTPSQAATTMTTGTMELALRLAAVIAGHRAFLAVQGFATAASPAGSKISDPDLARQHAGLLELEGAIQGMVGLRVGIGGWEDGAGVDIEMERMRAGMVRIASRLSLRPGEGGDGVNSFVEEYLRGVLGWERG</sequence>
<proteinExistence type="predicted"/>
<feature type="compositionally biased region" description="Low complexity" evidence="1">
    <location>
        <begin position="343"/>
        <end position="355"/>
    </location>
</feature>
<dbReference type="Proteomes" id="UP000215453">
    <property type="component" value="Chromosome 21"/>
</dbReference>
<feature type="region of interest" description="Disordered" evidence="1">
    <location>
        <begin position="96"/>
        <end position="206"/>
    </location>
</feature>
<gene>
    <name evidence="2" type="ORF">ZT1A5_G12072</name>
</gene>
<protein>
    <submittedName>
        <fullName evidence="2">Uncharacterized protein</fullName>
    </submittedName>
</protein>
<dbReference type="AlphaFoldDB" id="A0A1Y6M1U2"/>
<feature type="compositionally biased region" description="Polar residues" evidence="1">
    <location>
        <begin position="193"/>
        <end position="204"/>
    </location>
</feature>
<feature type="compositionally biased region" description="Basic and acidic residues" evidence="1">
    <location>
        <begin position="150"/>
        <end position="167"/>
    </location>
</feature>
<evidence type="ECO:0000256" key="1">
    <source>
        <dbReference type="SAM" id="MobiDB-lite"/>
    </source>
</evidence>
<name>A0A1Y6M1U2_ZYMTR</name>
<feature type="region of interest" description="Disordered" evidence="1">
    <location>
        <begin position="250"/>
        <end position="397"/>
    </location>
</feature>
<evidence type="ECO:0000313" key="3">
    <source>
        <dbReference type="Proteomes" id="UP000215453"/>
    </source>
</evidence>
<evidence type="ECO:0000313" key="2">
    <source>
        <dbReference type="EMBL" id="SMY30617.1"/>
    </source>
</evidence>